<evidence type="ECO:0000313" key="2">
    <source>
        <dbReference type="EMBL" id="KAF4697703.1"/>
    </source>
</evidence>
<sequence>MLILRLQRGPQQSHIAIPEWIDDTRDGGMFIRLLSCTTTEAGTPGPDSHGNLMIVMEMGTETLESYVRKKRSESPGNYQFAIDELGEIIVRLIDIVEALHSIDMVHLDLKAENVMRMRDGQWKLIDLGGLMLDGSVISPANGGSITFTPVYASPELGRPMAAYLSGISDPDDDKQIIRVAKSMDVWALGILISKIVLGKEPTAELWKNCMSVAESGSSGEADFYHSIIRYFRPRVSVGKRLAEVDPDLADLILQMMTVDEKARATIGVLRGHRYCAKHGVYASTHPRRSSRHNRGAAAPFPNERTFFSTFRSFYANSASLRSKM</sequence>
<dbReference type="GO" id="GO:0005524">
    <property type="term" value="F:ATP binding"/>
    <property type="evidence" value="ECO:0007669"/>
    <property type="project" value="InterPro"/>
</dbReference>
<dbReference type="AlphaFoldDB" id="A0A7J6PNM9"/>
<dbReference type="GO" id="GO:0004674">
    <property type="term" value="F:protein serine/threonine kinase activity"/>
    <property type="evidence" value="ECO:0007669"/>
    <property type="project" value="TreeGrafter"/>
</dbReference>
<dbReference type="EMBL" id="JABANP010000001">
    <property type="protein sequence ID" value="KAF4697703.1"/>
    <property type="molecule type" value="Genomic_DNA"/>
</dbReference>
<dbReference type="Proteomes" id="UP000541610">
    <property type="component" value="Unassembled WGS sequence"/>
</dbReference>
<evidence type="ECO:0000259" key="1">
    <source>
        <dbReference type="PROSITE" id="PS50011"/>
    </source>
</evidence>
<proteinExistence type="predicted"/>
<dbReference type="PANTHER" id="PTHR24361">
    <property type="entry name" value="MITOGEN-ACTIVATED KINASE KINASE KINASE"/>
    <property type="match status" value="1"/>
</dbReference>
<feature type="domain" description="Protein kinase" evidence="1">
    <location>
        <begin position="1"/>
        <end position="275"/>
    </location>
</feature>
<dbReference type="Gene3D" id="1.10.510.10">
    <property type="entry name" value="Transferase(Phosphotransferase) domain 1"/>
    <property type="match status" value="1"/>
</dbReference>
<dbReference type="GO" id="GO:0005737">
    <property type="term" value="C:cytoplasm"/>
    <property type="evidence" value="ECO:0007669"/>
    <property type="project" value="TreeGrafter"/>
</dbReference>
<dbReference type="SUPFAM" id="SSF56112">
    <property type="entry name" value="Protein kinase-like (PK-like)"/>
    <property type="match status" value="1"/>
</dbReference>
<dbReference type="InterPro" id="IPR011009">
    <property type="entry name" value="Kinase-like_dom_sf"/>
</dbReference>
<reference evidence="2 3" key="1">
    <citation type="submission" date="2020-04" db="EMBL/GenBank/DDBJ databases">
        <title>Perkinsus olseni comparative genomics.</title>
        <authorList>
            <person name="Bogema D.R."/>
        </authorList>
    </citation>
    <scope>NUCLEOTIDE SEQUENCE [LARGE SCALE GENOMIC DNA]</scope>
    <source>
        <strain evidence="2">00978-12</strain>
    </source>
</reference>
<gene>
    <name evidence="2" type="ORF">FOZ60_000054</name>
</gene>
<dbReference type="InterPro" id="IPR000719">
    <property type="entry name" value="Prot_kinase_dom"/>
</dbReference>
<name>A0A7J6PNM9_PEROL</name>
<dbReference type="SMART" id="SM00220">
    <property type="entry name" value="S_TKc"/>
    <property type="match status" value="1"/>
</dbReference>
<dbReference type="Pfam" id="PF00069">
    <property type="entry name" value="Pkinase"/>
    <property type="match status" value="1"/>
</dbReference>
<dbReference type="InterPro" id="IPR053235">
    <property type="entry name" value="Ser_Thr_kinase"/>
</dbReference>
<organism evidence="2 3">
    <name type="scientific">Perkinsus olseni</name>
    <name type="common">Perkinsus atlanticus</name>
    <dbReference type="NCBI Taxonomy" id="32597"/>
    <lineage>
        <taxon>Eukaryota</taxon>
        <taxon>Sar</taxon>
        <taxon>Alveolata</taxon>
        <taxon>Perkinsozoa</taxon>
        <taxon>Perkinsea</taxon>
        <taxon>Perkinsida</taxon>
        <taxon>Perkinsidae</taxon>
        <taxon>Perkinsus</taxon>
    </lineage>
</organism>
<protein>
    <recommendedName>
        <fullName evidence="1">Protein kinase domain-containing protein</fullName>
    </recommendedName>
</protein>
<comment type="caution">
    <text evidence="2">The sequence shown here is derived from an EMBL/GenBank/DDBJ whole genome shotgun (WGS) entry which is preliminary data.</text>
</comment>
<dbReference type="PROSITE" id="PS50011">
    <property type="entry name" value="PROTEIN_KINASE_DOM"/>
    <property type="match status" value="1"/>
</dbReference>
<accession>A0A7J6PNM9</accession>
<evidence type="ECO:0000313" key="3">
    <source>
        <dbReference type="Proteomes" id="UP000541610"/>
    </source>
</evidence>
<dbReference type="OrthoDB" id="419789at2759"/>